<keyword evidence="2" id="KW-1185">Reference proteome</keyword>
<comment type="caution">
    <text evidence="1">The sequence shown here is derived from an EMBL/GenBank/DDBJ whole genome shotgun (WGS) entry which is preliminary data.</text>
</comment>
<reference evidence="2" key="1">
    <citation type="journal article" date="2019" name="Int. J. Syst. Evol. Microbiol.">
        <title>The Global Catalogue of Microorganisms (GCM) 10K type strain sequencing project: providing services to taxonomists for standard genome sequencing and annotation.</title>
        <authorList>
            <consortium name="The Broad Institute Genomics Platform"/>
            <consortium name="The Broad Institute Genome Sequencing Center for Infectious Disease"/>
            <person name="Wu L."/>
            <person name="Ma J."/>
        </authorList>
    </citation>
    <scope>NUCLEOTIDE SEQUENCE [LARGE SCALE GENOMIC DNA]</scope>
    <source>
        <strain evidence="2">CCM 8934</strain>
    </source>
</reference>
<dbReference type="Proteomes" id="UP001596227">
    <property type="component" value="Unassembled WGS sequence"/>
</dbReference>
<protein>
    <submittedName>
        <fullName evidence="1">Uncharacterized protein</fullName>
    </submittedName>
</protein>
<dbReference type="RefSeq" id="WP_137607129.1">
    <property type="nucleotide sequence ID" value="NZ_BJDH01000004.1"/>
</dbReference>
<gene>
    <name evidence="1" type="ORF">ACFQH1_12150</name>
</gene>
<proteinExistence type="predicted"/>
<accession>A0ABW1UIK7</accession>
<evidence type="ECO:0000313" key="1">
    <source>
        <dbReference type="EMBL" id="MFC6295955.1"/>
    </source>
</evidence>
<dbReference type="EMBL" id="JBHSSB010000032">
    <property type="protein sequence ID" value="MFC6295955.1"/>
    <property type="molecule type" value="Genomic_DNA"/>
</dbReference>
<evidence type="ECO:0000313" key="2">
    <source>
        <dbReference type="Proteomes" id="UP001596227"/>
    </source>
</evidence>
<sequence>MNNTHFQAVLDEITDDLETQAGIILTPTQLRELQQTNQLCFDPAELTAYNIAGLKVYLQATPVQKRVWDCYQRLSDNSLIVTILTTARFVTIQAS</sequence>
<name>A0ABW1UIK7_9LACO</name>
<organism evidence="1 2">
    <name type="scientific">Lactiplantibacillus daoliensis</name>
    <dbReference type="NCBI Taxonomy" id="2559916"/>
    <lineage>
        <taxon>Bacteria</taxon>
        <taxon>Bacillati</taxon>
        <taxon>Bacillota</taxon>
        <taxon>Bacilli</taxon>
        <taxon>Lactobacillales</taxon>
        <taxon>Lactobacillaceae</taxon>
        <taxon>Lactiplantibacillus</taxon>
    </lineage>
</organism>